<name>A0A1B6C5T5_9HEMI</name>
<dbReference type="GO" id="GO:0005385">
    <property type="term" value="F:zinc ion transmembrane transporter activity"/>
    <property type="evidence" value="ECO:0007669"/>
    <property type="project" value="TreeGrafter"/>
</dbReference>
<evidence type="ECO:0000313" key="9">
    <source>
        <dbReference type="EMBL" id="JAS08764.1"/>
    </source>
</evidence>
<keyword evidence="5 7" id="KW-1133">Transmembrane helix</keyword>
<organism evidence="9">
    <name type="scientific">Clastoptera arizonana</name>
    <name type="common">Arizona spittle bug</name>
    <dbReference type="NCBI Taxonomy" id="38151"/>
    <lineage>
        <taxon>Eukaryota</taxon>
        <taxon>Metazoa</taxon>
        <taxon>Ecdysozoa</taxon>
        <taxon>Arthropoda</taxon>
        <taxon>Hexapoda</taxon>
        <taxon>Insecta</taxon>
        <taxon>Pterygota</taxon>
        <taxon>Neoptera</taxon>
        <taxon>Paraneoptera</taxon>
        <taxon>Hemiptera</taxon>
        <taxon>Auchenorrhyncha</taxon>
        <taxon>Cercopoidea</taxon>
        <taxon>Clastopteridae</taxon>
        <taxon>Clastoptera</taxon>
    </lineage>
</organism>
<dbReference type="InterPro" id="IPR027469">
    <property type="entry name" value="Cation_efflux_TMD_sf"/>
</dbReference>
<evidence type="ECO:0000256" key="5">
    <source>
        <dbReference type="ARBA" id="ARBA00022989"/>
    </source>
</evidence>
<dbReference type="PANTHER" id="PTHR45820:SF9">
    <property type="entry name" value="FI23527P1"/>
    <property type="match status" value="1"/>
</dbReference>
<evidence type="ECO:0000256" key="6">
    <source>
        <dbReference type="ARBA" id="ARBA00023136"/>
    </source>
</evidence>
<dbReference type="EMBL" id="GEDC01028534">
    <property type="protein sequence ID" value="JAS08764.1"/>
    <property type="molecule type" value="Transcribed_RNA"/>
</dbReference>
<dbReference type="SUPFAM" id="SSF161111">
    <property type="entry name" value="Cation efflux protein transmembrane domain-like"/>
    <property type="match status" value="1"/>
</dbReference>
<protein>
    <recommendedName>
        <fullName evidence="8">Cation efflux protein transmembrane domain-containing protein</fullName>
    </recommendedName>
</protein>
<keyword evidence="4" id="KW-0862">Zinc</keyword>
<accession>A0A1B6C5T5</accession>
<comment type="similarity">
    <text evidence="2">Belongs to the cation diffusion facilitator (CDF) transporter (TC 2.A.4) family. SLC30A subfamily.</text>
</comment>
<keyword evidence="6 7" id="KW-0472">Membrane</keyword>
<evidence type="ECO:0000259" key="8">
    <source>
        <dbReference type="Pfam" id="PF01545"/>
    </source>
</evidence>
<dbReference type="GO" id="GO:0016020">
    <property type="term" value="C:membrane"/>
    <property type="evidence" value="ECO:0007669"/>
    <property type="project" value="UniProtKB-SubCell"/>
</dbReference>
<reference evidence="9" key="1">
    <citation type="submission" date="2015-12" db="EMBL/GenBank/DDBJ databases">
        <title>De novo transcriptome assembly of four potential Pierce s Disease insect vectors from Arizona vineyards.</title>
        <authorList>
            <person name="Tassone E.E."/>
        </authorList>
    </citation>
    <scope>NUCLEOTIDE SEQUENCE</scope>
</reference>
<dbReference type="Gene3D" id="1.20.1510.10">
    <property type="entry name" value="Cation efflux protein transmembrane domain"/>
    <property type="match status" value="1"/>
</dbReference>
<dbReference type="AlphaFoldDB" id="A0A1B6C5T5"/>
<dbReference type="PANTHER" id="PTHR45820">
    <property type="entry name" value="FI23527P1"/>
    <property type="match status" value="1"/>
</dbReference>
<feature type="transmembrane region" description="Helical" evidence="7">
    <location>
        <begin position="218"/>
        <end position="239"/>
    </location>
</feature>
<feature type="transmembrane region" description="Helical" evidence="7">
    <location>
        <begin position="154"/>
        <end position="174"/>
    </location>
</feature>
<proteinExistence type="inferred from homology"/>
<dbReference type="InterPro" id="IPR058533">
    <property type="entry name" value="Cation_efflux_TM"/>
</dbReference>
<feature type="transmembrane region" description="Helical" evidence="7">
    <location>
        <begin position="36"/>
        <end position="60"/>
    </location>
</feature>
<dbReference type="GO" id="GO:0006882">
    <property type="term" value="P:intracellular zinc ion homeostasis"/>
    <property type="evidence" value="ECO:0007669"/>
    <property type="project" value="TreeGrafter"/>
</dbReference>
<evidence type="ECO:0000256" key="2">
    <source>
        <dbReference type="ARBA" id="ARBA00008873"/>
    </source>
</evidence>
<evidence type="ECO:0000256" key="7">
    <source>
        <dbReference type="SAM" id="Phobius"/>
    </source>
</evidence>
<dbReference type="Pfam" id="PF01545">
    <property type="entry name" value="Cation_efflux"/>
    <property type="match status" value="1"/>
</dbReference>
<dbReference type="GO" id="GO:0010312">
    <property type="term" value="P:detoxification of zinc ion"/>
    <property type="evidence" value="ECO:0007669"/>
    <property type="project" value="TreeGrafter"/>
</dbReference>
<evidence type="ECO:0000256" key="3">
    <source>
        <dbReference type="ARBA" id="ARBA00022692"/>
    </source>
</evidence>
<feature type="transmembrane region" description="Helical" evidence="7">
    <location>
        <begin position="12"/>
        <end position="30"/>
    </location>
</feature>
<feature type="domain" description="Cation efflux protein transmembrane" evidence="8">
    <location>
        <begin position="105"/>
        <end position="253"/>
    </location>
</feature>
<feature type="non-terminal residue" evidence="9">
    <location>
        <position position="253"/>
    </location>
</feature>
<evidence type="ECO:0000256" key="1">
    <source>
        <dbReference type="ARBA" id="ARBA00004141"/>
    </source>
</evidence>
<comment type="subcellular location">
    <subcellularLocation>
        <location evidence="1">Membrane</location>
        <topology evidence="1">Multi-pass membrane protein</topology>
    </subcellularLocation>
</comment>
<feature type="transmembrane region" description="Helical" evidence="7">
    <location>
        <begin position="116"/>
        <end position="142"/>
    </location>
</feature>
<evidence type="ECO:0000256" key="4">
    <source>
        <dbReference type="ARBA" id="ARBA00022833"/>
    </source>
</evidence>
<gene>
    <name evidence="9" type="ORF">g.5922</name>
</gene>
<sequence length="253" mass="28190">MKVWFRRLKPLRFVIVFFLTLSLFVVMLVVSHVTHALTLLVDACNFLCNLIALSGSIITYKYGSSNRNSGCSSAVESKDMKSLASLTQQNKMCCTQPQQQAERKLRNTFGWARLDVLLILVTCVFLMSLYFSILILAVQFLIHISHMDEIHYPLTVLSLGISSVVINSITYLLIGGYTFNTGSFQNSDNSEENLNPEQGSNKNTMVVKVSPKRQGMLAICRDLAGGVFVIICASTVFLVKENVAKYMDPILAI</sequence>
<keyword evidence="3 7" id="KW-0812">Transmembrane</keyword>